<evidence type="ECO:0000259" key="2">
    <source>
        <dbReference type="Pfam" id="PF07916"/>
    </source>
</evidence>
<feature type="transmembrane region" description="Helical" evidence="1">
    <location>
        <begin position="394"/>
        <end position="413"/>
    </location>
</feature>
<organism evidence="3 4">
    <name type="scientific">Shewanella xiamenensis</name>
    <dbReference type="NCBI Taxonomy" id="332186"/>
    <lineage>
        <taxon>Bacteria</taxon>
        <taxon>Pseudomonadati</taxon>
        <taxon>Pseudomonadota</taxon>
        <taxon>Gammaproteobacteria</taxon>
        <taxon>Alteromonadales</taxon>
        <taxon>Shewanellaceae</taxon>
        <taxon>Shewanella</taxon>
    </lineage>
</organism>
<comment type="caution">
    <text evidence="3">The sequence shown here is derived from an EMBL/GenBank/DDBJ whole genome shotgun (WGS) entry which is preliminary data.</text>
</comment>
<gene>
    <name evidence="3" type="ORF">ODY93_18990</name>
</gene>
<protein>
    <submittedName>
        <fullName evidence="3">Conjugal transfer protein TraG N-terminal domain-containing protein</fullName>
    </submittedName>
</protein>
<feature type="transmembrane region" description="Helical" evidence="1">
    <location>
        <begin position="420"/>
        <end position="438"/>
    </location>
</feature>
<evidence type="ECO:0000313" key="4">
    <source>
        <dbReference type="Proteomes" id="UP001159075"/>
    </source>
</evidence>
<dbReference type="Proteomes" id="UP001159075">
    <property type="component" value="Unassembled WGS sequence"/>
</dbReference>
<sequence length="534" mass="59204">MVVNDYLTLFLTLQAWIISNKIFYLLSSANLLVLPLAIIVFNTMTEAMREGEDEGNKGLLSLNRSAVGLVLAIAAYIFAMVPSQSLRLDTLTYNNVRSEQCGVASTKPGNDTGTSWDNAFESLGGETAKVPSWWKLIHGLSIGITNASVASIPCSYDVTRSQLKLSEVSINSPALQQETQQFYEQCFANAKSSMVRESYQTQSVADKDFDHALWLGDKYFMSNNPAAEHTTYRGIKSLEPVPSFPYNAARDAAYNENWAVRLGKAEASTHAYPSCYEWWQDNQYGLRNRLAKEIQQNSPEIYADVMKPQGWFDELFKGEITAEGRKDMLIRRALSTENINATGRTTRGYGAVIDKSGEKFISEMWGSTAGGAGLLAGRVLMEPIFFIVKEALPIFQALLTSVIIISIPVILPLALYQWRVLITVTVAYFGVQFFTFWWEWCRSLESKLLSAMYSGHDFNITDPISYGASAMNALDSEIIKVVLLILYVVVPLLWLSVLAFAGYQVSSMGSSFNEGLNTVKSTASNGLNAIGKIK</sequence>
<proteinExistence type="predicted"/>
<evidence type="ECO:0000256" key="1">
    <source>
        <dbReference type="SAM" id="Phobius"/>
    </source>
</evidence>
<keyword evidence="1" id="KW-1133">Transmembrane helix</keyword>
<feature type="transmembrane region" description="Helical" evidence="1">
    <location>
        <begin position="22"/>
        <end position="41"/>
    </location>
</feature>
<dbReference type="Pfam" id="PF07916">
    <property type="entry name" value="TraG_N"/>
    <property type="match status" value="1"/>
</dbReference>
<evidence type="ECO:0000313" key="3">
    <source>
        <dbReference type="EMBL" id="MDI5833673.1"/>
    </source>
</evidence>
<feature type="domain" description="TraG N-terminal Proteobacteria" evidence="2">
    <location>
        <begin position="10"/>
        <end position="514"/>
    </location>
</feature>
<keyword evidence="4" id="KW-1185">Reference proteome</keyword>
<dbReference type="RefSeq" id="WP_257749585.1">
    <property type="nucleotide sequence ID" value="NZ_JANLGK010000026.1"/>
</dbReference>
<dbReference type="InterPro" id="IPR012931">
    <property type="entry name" value="TraG_N_Proteobacteria"/>
</dbReference>
<feature type="transmembrane region" description="Helical" evidence="1">
    <location>
        <begin position="481"/>
        <end position="503"/>
    </location>
</feature>
<feature type="transmembrane region" description="Helical" evidence="1">
    <location>
        <begin position="61"/>
        <end position="81"/>
    </location>
</feature>
<name>A0ABT6UI09_9GAMM</name>
<accession>A0ABT6UI09</accession>
<keyword evidence="1" id="KW-0472">Membrane</keyword>
<dbReference type="EMBL" id="JAOTLW010000025">
    <property type="protein sequence ID" value="MDI5833673.1"/>
    <property type="molecule type" value="Genomic_DNA"/>
</dbReference>
<reference evidence="3 4" key="1">
    <citation type="submission" date="2022-09" db="EMBL/GenBank/DDBJ databases">
        <title>The outer-membrane cytochrome OmcA is essential for infection of Shewanella oneidensis by a zebrafish-associated bacteriophage.</title>
        <authorList>
            <person name="Grenfell A.W."/>
            <person name="Intile P."/>
            <person name="Mcfarlane J."/>
            <person name="Leung D."/>
            <person name="Abdalla K."/>
            <person name="Wold M."/>
            <person name="Kees E."/>
            <person name="Gralnick J."/>
        </authorList>
    </citation>
    <scope>NUCLEOTIDE SEQUENCE [LARGE SCALE GENOMIC DNA]</scope>
    <source>
        <strain evidence="3 4">NF-5</strain>
    </source>
</reference>
<keyword evidence="1" id="KW-0812">Transmembrane</keyword>